<feature type="signal peptide" evidence="1">
    <location>
        <begin position="1"/>
        <end position="18"/>
    </location>
</feature>
<reference evidence="2 4" key="2">
    <citation type="journal article" date="2018" name="Plant J.">
        <title>The Physcomitrella patens chromosome-scale assembly reveals moss genome structure and evolution.</title>
        <authorList>
            <person name="Lang D."/>
            <person name="Ullrich K.K."/>
            <person name="Murat F."/>
            <person name="Fuchs J."/>
            <person name="Jenkins J."/>
            <person name="Haas F.B."/>
            <person name="Piednoel M."/>
            <person name="Gundlach H."/>
            <person name="Van Bel M."/>
            <person name="Meyberg R."/>
            <person name="Vives C."/>
            <person name="Morata J."/>
            <person name="Symeonidi A."/>
            <person name="Hiss M."/>
            <person name="Muchero W."/>
            <person name="Kamisugi Y."/>
            <person name="Saleh O."/>
            <person name="Blanc G."/>
            <person name="Decker E.L."/>
            <person name="van Gessel N."/>
            <person name="Grimwood J."/>
            <person name="Hayes R.D."/>
            <person name="Graham S.W."/>
            <person name="Gunter L.E."/>
            <person name="McDaniel S.F."/>
            <person name="Hoernstein S.N.W."/>
            <person name="Larsson A."/>
            <person name="Li F.W."/>
            <person name="Perroud P.F."/>
            <person name="Phillips J."/>
            <person name="Ranjan P."/>
            <person name="Rokshar D.S."/>
            <person name="Rothfels C.J."/>
            <person name="Schneider L."/>
            <person name="Shu S."/>
            <person name="Stevenson D.W."/>
            <person name="Thummler F."/>
            <person name="Tillich M."/>
            <person name="Villarreal Aguilar J.C."/>
            <person name="Widiez T."/>
            <person name="Wong G.K."/>
            <person name="Wymore A."/>
            <person name="Zhang Y."/>
            <person name="Zimmer A.D."/>
            <person name="Quatrano R.S."/>
            <person name="Mayer K.F.X."/>
            <person name="Goodstein D."/>
            <person name="Casacuberta J.M."/>
            <person name="Vandepoele K."/>
            <person name="Reski R."/>
            <person name="Cuming A.C."/>
            <person name="Tuskan G.A."/>
            <person name="Maumus F."/>
            <person name="Salse J."/>
            <person name="Schmutz J."/>
            <person name="Rensing S.A."/>
        </authorList>
    </citation>
    <scope>NUCLEOTIDE SEQUENCE [LARGE SCALE GENOMIC DNA]</scope>
    <source>
        <strain evidence="3 4">cv. Gransden 2004</strain>
    </source>
</reference>
<dbReference type="Proteomes" id="UP000006727">
    <property type="component" value="Chromosome 4"/>
</dbReference>
<protein>
    <submittedName>
        <fullName evidence="2 3">Uncharacterized protein</fullName>
    </submittedName>
</protein>
<organism evidence="2">
    <name type="scientific">Physcomitrium patens</name>
    <name type="common">Spreading-leaved earth moss</name>
    <name type="synonym">Physcomitrella patens</name>
    <dbReference type="NCBI Taxonomy" id="3218"/>
    <lineage>
        <taxon>Eukaryota</taxon>
        <taxon>Viridiplantae</taxon>
        <taxon>Streptophyta</taxon>
        <taxon>Embryophyta</taxon>
        <taxon>Bryophyta</taxon>
        <taxon>Bryophytina</taxon>
        <taxon>Bryopsida</taxon>
        <taxon>Funariidae</taxon>
        <taxon>Funariales</taxon>
        <taxon>Funariaceae</taxon>
        <taxon>Physcomitrium</taxon>
    </lineage>
</organism>
<dbReference type="EMBL" id="ABEU02000004">
    <property type="protein sequence ID" value="PNR55336.1"/>
    <property type="molecule type" value="Genomic_DNA"/>
</dbReference>
<name>A0A2K1KNI7_PHYPA</name>
<reference evidence="2 4" key="1">
    <citation type="journal article" date="2008" name="Science">
        <title>The Physcomitrella genome reveals evolutionary insights into the conquest of land by plants.</title>
        <authorList>
            <person name="Rensing S."/>
            <person name="Lang D."/>
            <person name="Zimmer A."/>
            <person name="Terry A."/>
            <person name="Salamov A."/>
            <person name="Shapiro H."/>
            <person name="Nishiyama T."/>
            <person name="Perroud P.-F."/>
            <person name="Lindquist E."/>
            <person name="Kamisugi Y."/>
            <person name="Tanahashi T."/>
            <person name="Sakakibara K."/>
            <person name="Fujita T."/>
            <person name="Oishi K."/>
            <person name="Shin-I T."/>
            <person name="Kuroki Y."/>
            <person name="Toyoda A."/>
            <person name="Suzuki Y."/>
            <person name="Hashimoto A."/>
            <person name="Yamaguchi K."/>
            <person name="Sugano A."/>
            <person name="Kohara Y."/>
            <person name="Fujiyama A."/>
            <person name="Anterola A."/>
            <person name="Aoki S."/>
            <person name="Ashton N."/>
            <person name="Barbazuk W.B."/>
            <person name="Barker E."/>
            <person name="Bennetzen J."/>
            <person name="Bezanilla M."/>
            <person name="Blankenship R."/>
            <person name="Cho S.H."/>
            <person name="Dutcher S."/>
            <person name="Estelle M."/>
            <person name="Fawcett J.A."/>
            <person name="Gundlach H."/>
            <person name="Hanada K."/>
            <person name="Heyl A."/>
            <person name="Hicks K.A."/>
            <person name="Hugh J."/>
            <person name="Lohr M."/>
            <person name="Mayer K."/>
            <person name="Melkozernov A."/>
            <person name="Murata T."/>
            <person name="Nelson D."/>
            <person name="Pils B."/>
            <person name="Prigge M."/>
            <person name="Reiss B."/>
            <person name="Renner T."/>
            <person name="Rombauts S."/>
            <person name="Rushton P."/>
            <person name="Sanderfoot A."/>
            <person name="Schween G."/>
            <person name="Shiu S.-H."/>
            <person name="Stueber K."/>
            <person name="Theodoulou F.L."/>
            <person name="Tu H."/>
            <person name="Van de Peer Y."/>
            <person name="Verrier P.J."/>
            <person name="Waters E."/>
            <person name="Wood A."/>
            <person name="Yang L."/>
            <person name="Cove D."/>
            <person name="Cuming A."/>
            <person name="Hasebe M."/>
            <person name="Lucas S."/>
            <person name="Mishler D.B."/>
            <person name="Reski R."/>
            <person name="Grigoriev I."/>
            <person name="Quatrano R.S."/>
            <person name="Boore J.L."/>
        </authorList>
    </citation>
    <scope>NUCLEOTIDE SEQUENCE [LARGE SCALE GENOMIC DNA]</scope>
    <source>
        <strain evidence="3 4">cv. Gransden 2004</strain>
    </source>
</reference>
<dbReference type="AlphaFoldDB" id="A0A2K1KNI7"/>
<evidence type="ECO:0000313" key="4">
    <source>
        <dbReference type="Proteomes" id="UP000006727"/>
    </source>
</evidence>
<gene>
    <name evidence="2" type="ORF">PHYPA_006233</name>
</gene>
<dbReference type="InParanoid" id="A0A2K1KNI7"/>
<evidence type="ECO:0000256" key="1">
    <source>
        <dbReference type="SAM" id="SignalP"/>
    </source>
</evidence>
<evidence type="ECO:0000313" key="2">
    <source>
        <dbReference type="EMBL" id="PNR55336.1"/>
    </source>
</evidence>
<evidence type="ECO:0000313" key="3">
    <source>
        <dbReference type="EnsemblPlants" id="PAC:32919130.CDS.1"/>
    </source>
</evidence>
<proteinExistence type="predicted"/>
<accession>A0A2K1KNI7</accession>
<keyword evidence="4" id="KW-1185">Reference proteome</keyword>
<keyword evidence="1" id="KW-0732">Signal</keyword>
<dbReference type="Gramene" id="Pp3c4_15040V3.1">
    <property type="protein sequence ID" value="PAC:32919130.CDS.1"/>
    <property type="gene ID" value="Pp3c4_15040"/>
</dbReference>
<feature type="chain" id="PRO_5033762046" evidence="1">
    <location>
        <begin position="19"/>
        <end position="50"/>
    </location>
</feature>
<dbReference type="EnsemblPlants" id="Pp3c4_15040V3.1">
    <property type="protein sequence ID" value="PAC:32919130.CDS.1"/>
    <property type="gene ID" value="Pp3c4_15040"/>
</dbReference>
<sequence>MDVDGWMWCGWMWMDVDGWMWMDGCGWMWMDGCGWMDVVLMDENIQNACF</sequence>
<reference evidence="3" key="3">
    <citation type="submission" date="2020-12" db="UniProtKB">
        <authorList>
            <consortium name="EnsemblPlants"/>
        </authorList>
    </citation>
    <scope>IDENTIFICATION</scope>
</reference>